<protein>
    <recommendedName>
        <fullName evidence="10">UDP-MurNAc-pentapeptide synthetase</fullName>
    </recommendedName>
</protein>
<dbReference type="Gene3D" id="3.40.1190.10">
    <property type="entry name" value="Mur-like, catalytic domain"/>
    <property type="match status" value="1"/>
</dbReference>
<dbReference type="InterPro" id="IPR013221">
    <property type="entry name" value="Mur_ligase_cen"/>
</dbReference>
<accession>A0A6J6DQ88</accession>
<dbReference type="InterPro" id="IPR051046">
    <property type="entry name" value="MurCDEF_CellWall_CoF430Synth"/>
</dbReference>
<evidence type="ECO:0000256" key="6">
    <source>
        <dbReference type="ARBA" id="ARBA00022960"/>
    </source>
</evidence>
<dbReference type="Gene3D" id="3.40.1390.10">
    <property type="entry name" value="MurE/MurF, N-terminal domain"/>
    <property type="match status" value="1"/>
</dbReference>
<evidence type="ECO:0000256" key="5">
    <source>
        <dbReference type="ARBA" id="ARBA00022840"/>
    </source>
</evidence>
<keyword evidence="2" id="KW-0436">Ligase</keyword>
<keyword evidence="9" id="KW-0961">Cell wall biogenesis/degradation</keyword>
<evidence type="ECO:0000256" key="1">
    <source>
        <dbReference type="ARBA" id="ARBA00022490"/>
    </source>
</evidence>
<feature type="domain" description="Mur ligase central" evidence="13">
    <location>
        <begin position="105"/>
        <end position="296"/>
    </location>
</feature>
<dbReference type="SUPFAM" id="SSF63418">
    <property type="entry name" value="MurE/MurF N-terminal domain"/>
    <property type="match status" value="1"/>
</dbReference>
<dbReference type="InterPro" id="IPR004101">
    <property type="entry name" value="Mur_ligase_C"/>
</dbReference>
<name>A0A6J6DQ88_9ZZZZ</name>
<dbReference type="Pfam" id="PF02875">
    <property type="entry name" value="Mur_ligase_C"/>
    <property type="match status" value="1"/>
</dbReference>
<dbReference type="SUPFAM" id="SSF53623">
    <property type="entry name" value="MurD-like peptide ligases, catalytic domain"/>
    <property type="match status" value="1"/>
</dbReference>
<feature type="domain" description="Mur ligase C-terminal" evidence="12">
    <location>
        <begin position="321"/>
        <end position="441"/>
    </location>
</feature>
<dbReference type="Pfam" id="PF08245">
    <property type="entry name" value="Mur_ligase_M"/>
    <property type="match status" value="1"/>
</dbReference>
<gene>
    <name evidence="14" type="ORF">UFOPK1650_00428</name>
</gene>
<dbReference type="GO" id="GO:0071555">
    <property type="term" value="P:cell wall organization"/>
    <property type="evidence" value="ECO:0007669"/>
    <property type="project" value="UniProtKB-KW"/>
</dbReference>
<keyword evidence="3" id="KW-0132">Cell division</keyword>
<dbReference type="PANTHER" id="PTHR43024">
    <property type="entry name" value="UDP-N-ACETYLMURAMOYL-TRIPEPTIDE--D-ALANYL-D-ALANINE LIGASE"/>
    <property type="match status" value="1"/>
</dbReference>
<dbReference type="NCBIfam" id="TIGR01143">
    <property type="entry name" value="murF"/>
    <property type="match status" value="1"/>
</dbReference>
<feature type="region of interest" description="Disordered" evidence="11">
    <location>
        <begin position="460"/>
        <end position="480"/>
    </location>
</feature>
<evidence type="ECO:0000256" key="9">
    <source>
        <dbReference type="ARBA" id="ARBA00023316"/>
    </source>
</evidence>
<dbReference type="SUPFAM" id="SSF53244">
    <property type="entry name" value="MurD-like peptide ligases, peptide-binding domain"/>
    <property type="match status" value="1"/>
</dbReference>
<dbReference type="InterPro" id="IPR036565">
    <property type="entry name" value="Mur-like_cat_sf"/>
</dbReference>
<dbReference type="InterPro" id="IPR005863">
    <property type="entry name" value="UDP-N-AcMur_synth"/>
</dbReference>
<keyword evidence="1" id="KW-0963">Cytoplasm</keyword>
<dbReference type="HAMAP" id="MF_02019">
    <property type="entry name" value="MurF"/>
    <property type="match status" value="1"/>
</dbReference>
<evidence type="ECO:0000256" key="4">
    <source>
        <dbReference type="ARBA" id="ARBA00022741"/>
    </source>
</evidence>
<dbReference type="AlphaFoldDB" id="A0A6J6DQ88"/>
<dbReference type="EMBL" id="CAEZTJ010000043">
    <property type="protein sequence ID" value="CAB4565354.1"/>
    <property type="molecule type" value="Genomic_DNA"/>
</dbReference>
<dbReference type="InterPro" id="IPR035911">
    <property type="entry name" value="MurE/MurF_N"/>
</dbReference>
<proteinExistence type="inferred from homology"/>
<sequence>MKVTWTIEEVALVIGGNLINADRARETSGALFFDSRTPLKDGIFLALEGERVDGHDFVRECGASFSFVSRDVDAPAIVVSDVLAAAALWASHYRASLKALTVVGITGSQGKTTTKDMAHHMLRLHTGMREGAVVAPIGSYNNDLGLPVVITSCQESTRYCISEMGARHKGDIFRLATIAKPQIGIVLKVGTAHLGEFGSREAIAETKSELVAGIDHGGIAILGTYDEFTPLMARARPDLTVITFGERGDETVRATDVEARGGFAHFELVTPRGREVVELRVAGVHNVANALATAALGFALGIPENEIATALSTFEPQSRWRMELSEIHGVTVVNDSYNANPESMKAALETTRLLAQESGGRSFAFLGTMNELGDASDAMHGEIGREVLSLGIDYLISVNEQRYLVDSKGETEAILVADLDQARKFFDSIEAGDCVLFKASRSVGLERLAAHLVESLKERVQRSSESLDGESARDDERESE</sequence>
<keyword evidence="7" id="KW-0573">Peptidoglycan synthesis</keyword>
<dbReference type="PANTHER" id="PTHR43024:SF1">
    <property type="entry name" value="UDP-N-ACETYLMURAMOYL-TRIPEPTIDE--D-ALANYL-D-ALANINE LIGASE"/>
    <property type="match status" value="1"/>
</dbReference>
<evidence type="ECO:0000256" key="8">
    <source>
        <dbReference type="ARBA" id="ARBA00023306"/>
    </source>
</evidence>
<evidence type="ECO:0000256" key="10">
    <source>
        <dbReference type="ARBA" id="ARBA00031461"/>
    </source>
</evidence>
<keyword evidence="4" id="KW-0547">Nucleotide-binding</keyword>
<evidence type="ECO:0000259" key="13">
    <source>
        <dbReference type="Pfam" id="PF08245"/>
    </source>
</evidence>
<dbReference type="GO" id="GO:0005524">
    <property type="term" value="F:ATP binding"/>
    <property type="evidence" value="ECO:0007669"/>
    <property type="project" value="UniProtKB-KW"/>
</dbReference>
<dbReference type="InterPro" id="IPR036615">
    <property type="entry name" value="Mur_ligase_C_dom_sf"/>
</dbReference>
<organism evidence="14">
    <name type="scientific">freshwater metagenome</name>
    <dbReference type="NCBI Taxonomy" id="449393"/>
    <lineage>
        <taxon>unclassified sequences</taxon>
        <taxon>metagenomes</taxon>
        <taxon>ecological metagenomes</taxon>
    </lineage>
</organism>
<dbReference type="GO" id="GO:0008360">
    <property type="term" value="P:regulation of cell shape"/>
    <property type="evidence" value="ECO:0007669"/>
    <property type="project" value="UniProtKB-KW"/>
</dbReference>
<keyword evidence="6" id="KW-0133">Cell shape</keyword>
<evidence type="ECO:0000256" key="11">
    <source>
        <dbReference type="SAM" id="MobiDB-lite"/>
    </source>
</evidence>
<feature type="compositionally biased region" description="Basic and acidic residues" evidence="11">
    <location>
        <begin position="470"/>
        <end position="480"/>
    </location>
</feature>
<evidence type="ECO:0000313" key="14">
    <source>
        <dbReference type="EMBL" id="CAB4565354.1"/>
    </source>
</evidence>
<evidence type="ECO:0000256" key="7">
    <source>
        <dbReference type="ARBA" id="ARBA00022984"/>
    </source>
</evidence>
<evidence type="ECO:0000259" key="12">
    <source>
        <dbReference type="Pfam" id="PF02875"/>
    </source>
</evidence>
<reference evidence="14" key="1">
    <citation type="submission" date="2020-05" db="EMBL/GenBank/DDBJ databases">
        <authorList>
            <person name="Chiriac C."/>
            <person name="Salcher M."/>
            <person name="Ghai R."/>
            <person name="Kavagutti S V."/>
        </authorList>
    </citation>
    <scope>NUCLEOTIDE SEQUENCE</scope>
</reference>
<dbReference type="Gene3D" id="3.90.190.20">
    <property type="entry name" value="Mur ligase, C-terminal domain"/>
    <property type="match status" value="1"/>
</dbReference>
<keyword evidence="5" id="KW-0067">ATP-binding</keyword>
<evidence type="ECO:0000256" key="2">
    <source>
        <dbReference type="ARBA" id="ARBA00022598"/>
    </source>
</evidence>
<dbReference type="GO" id="GO:0047480">
    <property type="term" value="F:UDP-N-acetylmuramoyl-tripeptide-D-alanyl-D-alanine ligase activity"/>
    <property type="evidence" value="ECO:0007669"/>
    <property type="project" value="InterPro"/>
</dbReference>
<dbReference type="GO" id="GO:0009252">
    <property type="term" value="P:peptidoglycan biosynthetic process"/>
    <property type="evidence" value="ECO:0007669"/>
    <property type="project" value="UniProtKB-KW"/>
</dbReference>
<dbReference type="GO" id="GO:0051301">
    <property type="term" value="P:cell division"/>
    <property type="evidence" value="ECO:0007669"/>
    <property type="project" value="UniProtKB-KW"/>
</dbReference>
<evidence type="ECO:0000256" key="3">
    <source>
        <dbReference type="ARBA" id="ARBA00022618"/>
    </source>
</evidence>
<keyword evidence="8" id="KW-0131">Cell cycle</keyword>